<keyword evidence="2" id="KW-1185">Reference proteome</keyword>
<accession>A0ACB8SBM1</accession>
<reference evidence="1" key="2">
    <citation type="journal article" date="2022" name="New Phytol.">
        <title>Evolutionary transition to the ectomycorrhizal habit in the genomes of a hyperdiverse lineage of mushroom-forming fungi.</title>
        <authorList>
            <person name="Looney B."/>
            <person name="Miyauchi S."/>
            <person name="Morin E."/>
            <person name="Drula E."/>
            <person name="Courty P.E."/>
            <person name="Kohler A."/>
            <person name="Kuo A."/>
            <person name="LaButti K."/>
            <person name="Pangilinan J."/>
            <person name="Lipzen A."/>
            <person name="Riley R."/>
            <person name="Andreopoulos W."/>
            <person name="He G."/>
            <person name="Johnson J."/>
            <person name="Nolan M."/>
            <person name="Tritt A."/>
            <person name="Barry K.W."/>
            <person name="Grigoriev I.V."/>
            <person name="Nagy L.G."/>
            <person name="Hibbett D."/>
            <person name="Henrissat B."/>
            <person name="Matheny P.B."/>
            <person name="Labbe J."/>
            <person name="Martin F.M."/>
        </authorList>
    </citation>
    <scope>NUCLEOTIDE SEQUENCE</scope>
    <source>
        <strain evidence="1">FP105234-sp</strain>
    </source>
</reference>
<name>A0ACB8SBM1_9AGAM</name>
<dbReference type="Proteomes" id="UP000814033">
    <property type="component" value="Unassembled WGS sequence"/>
</dbReference>
<evidence type="ECO:0000313" key="1">
    <source>
        <dbReference type="EMBL" id="KAI0053371.1"/>
    </source>
</evidence>
<sequence length="524" mass="58902">MAEARTPPRGSQIVSFAILAHLFRNDFQGAIALSLKAPFRINLHTVDPLIRSLDLPEDLAMEARIFLTHCNAASLVRAHHSFSHHVYNVLSRMKLGALRTLYSTMVIGLGDEYPWLTIDPAKVSPQRPLVFSEYYWAMFVKSFLTLRRRDVVKVMWDDMIGHGHRPGVHIWTTLIRGIGETEGPDEALAVWRAMRDAGVQPDSVAYQAVVAALLRGRRVAEAANLFNEFRRARAKLPNTLSDDPVYNTMLSGYLANNRPGEAHALLEEMKTLGPAPSAITFNTFMGYYLSFHDFKAISAILKDVSARGLADVVTFSILLRSLLHIVPTAEALEKTLTLMAKHSFQPNAISLTSIVSHLCQEKTVDALKAALELVRTMEESGNPSMLPNAVTYTSVLTAVHKWPDLDRRLVEDTTAHIVRKMEERHIAFTKVTYNILISVFLGYQEPEGLRQGMQYYREMMKTGTVLTADTWYIVLRGLRERGEWGIASEVVDDMVQSDATIPEWLGALASDIRREADRRRSSRS</sequence>
<reference evidence="1" key="1">
    <citation type="submission" date="2021-02" db="EMBL/GenBank/DDBJ databases">
        <authorList>
            <consortium name="DOE Joint Genome Institute"/>
            <person name="Ahrendt S."/>
            <person name="Looney B.P."/>
            <person name="Miyauchi S."/>
            <person name="Morin E."/>
            <person name="Drula E."/>
            <person name="Courty P.E."/>
            <person name="Chicoki N."/>
            <person name="Fauchery L."/>
            <person name="Kohler A."/>
            <person name="Kuo A."/>
            <person name="Labutti K."/>
            <person name="Pangilinan J."/>
            <person name="Lipzen A."/>
            <person name="Riley R."/>
            <person name="Andreopoulos W."/>
            <person name="He G."/>
            <person name="Johnson J."/>
            <person name="Barry K.W."/>
            <person name="Grigoriev I.V."/>
            <person name="Nagy L."/>
            <person name="Hibbett D."/>
            <person name="Henrissat B."/>
            <person name="Matheny P.B."/>
            <person name="Labbe J."/>
            <person name="Martin F."/>
        </authorList>
    </citation>
    <scope>NUCLEOTIDE SEQUENCE</scope>
    <source>
        <strain evidence="1">FP105234-sp</strain>
    </source>
</reference>
<proteinExistence type="predicted"/>
<organism evidence="1 2">
    <name type="scientific">Auriscalpium vulgare</name>
    <dbReference type="NCBI Taxonomy" id="40419"/>
    <lineage>
        <taxon>Eukaryota</taxon>
        <taxon>Fungi</taxon>
        <taxon>Dikarya</taxon>
        <taxon>Basidiomycota</taxon>
        <taxon>Agaricomycotina</taxon>
        <taxon>Agaricomycetes</taxon>
        <taxon>Russulales</taxon>
        <taxon>Auriscalpiaceae</taxon>
        <taxon>Auriscalpium</taxon>
    </lineage>
</organism>
<protein>
    <submittedName>
        <fullName evidence="1">Uncharacterized protein</fullName>
    </submittedName>
</protein>
<comment type="caution">
    <text evidence="1">The sequence shown here is derived from an EMBL/GenBank/DDBJ whole genome shotgun (WGS) entry which is preliminary data.</text>
</comment>
<evidence type="ECO:0000313" key="2">
    <source>
        <dbReference type="Proteomes" id="UP000814033"/>
    </source>
</evidence>
<gene>
    <name evidence="1" type="ORF">FA95DRAFT_1481658</name>
</gene>
<dbReference type="EMBL" id="MU275840">
    <property type="protein sequence ID" value="KAI0053371.1"/>
    <property type="molecule type" value="Genomic_DNA"/>
</dbReference>